<gene>
    <name evidence="2" type="ORF">COB13_11285</name>
</gene>
<dbReference type="GO" id="GO:0046872">
    <property type="term" value="F:metal ion binding"/>
    <property type="evidence" value="ECO:0007669"/>
    <property type="project" value="InterPro"/>
</dbReference>
<dbReference type="AlphaFoldDB" id="A0A2A4YYN9"/>
<comment type="caution">
    <text evidence="2">The sequence shown here is derived from an EMBL/GenBank/DDBJ whole genome shotgun (WGS) entry which is preliminary data.</text>
</comment>
<reference evidence="2" key="2">
    <citation type="journal article" date="2018" name="ISME J.">
        <title>A dynamic microbial community with high functional redundancy inhabits the cold, oxic subseafloor aquifer.</title>
        <authorList>
            <person name="Tully B.J."/>
            <person name="Wheat C.G."/>
            <person name="Glazer B.T."/>
            <person name="Huber J.A."/>
        </authorList>
    </citation>
    <scope>NUCLEOTIDE SEQUENCE</scope>
    <source>
        <strain evidence="2">NORP83</strain>
    </source>
</reference>
<protein>
    <recommendedName>
        <fullName evidence="3">HMA domain-containing protein</fullName>
    </recommendedName>
</protein>
<dbReference type="InterPro" id="IPR036163">
    <property type="entry name" value="HMA_dom_sf"/>
</dbReference>
<feature type="chain" id="PRO_5012652952" description="HMA domain-containing protein" evidence="1">
    <location>
        <begin position="27"/>
        <end position="100"/>
    </location>
</feature>
<dbReference type="SUPFAM" id="SSF55008">
    <property type="entry name" value="HMA, heavy metal-associated domain"/>
    <property type="match status" value="1"/>
</dbReference>
<reference key="1">
    <citation type="submission" date="2017-08" db="EMBL/GenBank/DDBJ databases">
        <title>A dynamic microbial community with high functional redundancy inhabits the cold, oxic subseafloor aquifer.</title>
        <authorList>
            <person name="Tully B.J."/>
            <person name="Wheat C.G."/>
            <person name="Glazer B.T."/>
            <person name="Huber J.A."/>
        </authorList>
    </citation>
    <scope>NUCLEOTIDE SEQUENCE [LARGE SCALE GENOMIC DNA]</scope>
</reference>
<evidence type="ECO:0008006" key="3">
    <source>
        <dbReference type="Google" id="ProtNLM"/>
    </source>
</evidence>
<dbReference type="EMBL" id="NVUS01000014">
    <property type="protein sequence ID" value="PCI99821.1"/>
    <property type="molecule type" value="Genomic_DNA"/>
</dbReference>
<feature type="signal peptide" evidence="1">
    <location>
        <begin position="1"/>
        <end position="26"/>
    </location>
</feature>
<sequence length="100" mass="11182">MKNLKAYILILTLSLLPLSFVTPAVAETVQVEFKVVDMQGLTDQYKVRKILSALEGIEKVILTDGDDIVFMVFEDELSSLFDIKTALAAQGYPVTEMKRL</sequence>
<organism evidence="2">
    <name type="scientific">OCS116 cluster bacterium</name>
    <dbReference type="NCBI Taxonomy" id="2030921"/>
    <lineage>
        <taxon>Bacteria</taxon>
        <taxon>Pseudomonadati</taxon>
        <taxon>Pseudomonadota</taxon>
        <taxon>Alphaproteobacteria</taxon>
        <taxon>OCS116 cluster</taxon>
    </lineage>
</organism>
<proteinExistence type="predicted"/>
<keyword evidence="1" id="KW-0732">Signal</keyword>
<accession>A0A2A4YYN9</accession>
<evidence type="ECO:0000313" key="2">
    <source>
        <dbReference type="EMBL" id="PCI99821.1"/>
    </source>
</evidence>
<evidence type="ECO:0000256" key="1">
    <source>
        <dbReference type="SAM" id="SignalP"/>
    </source>
</evidence>
<name>A0A2A4YYN9_9PROT</name>